<dbReference type="PANTHER" id="PTHR35149">
    <property type="entry name" value="SLL5132 PROTEIN"/>
    <property type="match status" value="1"/>
</dbReference>
<accession>A0ABS5HEQ0</accession>
<dbReference type="PANTHER" id="PTHR35149:SF1">
    <property type="entry name" value="DUF5655 DOMAIN-CONTAINING PROTEIN"/>
    <property type="match status" value="1"/>
</dbReference>
<name>A0ABS5HEQ0_9GAMM</name>
<feature type="domain" description="DUF7834" evidence="2">
    <location>
        <begin position="220"/>
        <end position="466"/>
    </location>
</feature>
<dbReference type="Pfam" id="PF03235">
    <property type="entry name" value="GmrSD_N"/>
    <property type="match status" value="1"/>
</dbReference>
<evidence type="ECO:0000259" key="1">
    <source>
        <dbReference type="Pfam" id="PF03235"/>
    </source>
</evidence>
<evidence type="ECO:0000259" key="2">
    <source>
        <dbReference type="Pfam" id="PF25202"/>
    </source>
</evidence>
<reference evidence="4" key="2">
    <citation type="submission" date="2023-07" db="EMBL/GenBank/DDBJ databases">
        <title>Marinomonas vulgaris A79, complete genome.</title>
        <authorList>
            <person name="Ying J.-J."/>
        </authorList>
    </citation>
    <scope>NUCLEOTIDE SEQUENCE [LARGE SCALE GENOMIC DNA]</scope>
    <source>
        <strain evidence="4">A79</strain>
    </source>
</reference>
<proteinExistence type="predicted"/>
<dbReference type="EMBL" id="JAGSSV010000030">
    <property type="protein sequence ID" value="MBR7890131.1"/>
    <property type="molecule type" value="Genomic_DNA"/>
</dbReference>
<keyword evidence="4" id="KW-1185">Reference proteome</keyword>
<organism evidence="3 4">
    <name type="scientific">Marinomonas vulgaris</name>
    <dbReference type="NCBI Taxonomy" id="2823372"/>
    <lineage>
        <taxon>Bacteria</taxon>
        <taxon>Pseudomonadati</taxon>
        <taxon>Pseudomonadota</taxon>
        <taxon>Gammaproteobacteria</taxon>
        <taxon>Oceanospirillales</taxon>
        <taxon>Oceanospirillaceae</taxon>
        <taxon>Marinomonas</taxon>
    </lineage>
</organism>
<evidence type="ECO:0000313" key="4">
    <source>
        <dbReference type="Proteomes" id="UP000679722"/>
    </source>
</evidence>
<dbReference type="InterPro" id="IPR057156">
    <property type="entry name" value="DUF7834"/>
</dbReference>
<dbReference type="RefSeq" id="WP_211537550.1">
    <property type="nucleotide sequence ID" value="NZ_JAGSSV010000030.1"/>
</dbReference>
<gene>
    <name evidence="3" type="ORF">J9B83_14550</name>
</gene>
<protein>
    <submittedName>
        <fullName evidence="3">DUF262 domain-containing protein</fullName>
    </submittedName>
</protein>
<sequence length="488" mass="57273">MNKALDSDVISVKDLLQKPKLTIPVYQRPYKWTEQHVSQLFEDIDLHKNKKAYRLGTLVFHRDKGGEGQGEERLNIVDGQQRTLTLTLAVLAIIETRLEASEDHKNRVIQRTDLKKSLIELKKCLAEFIANTHFDSDISQRNLHQNYLVIKRHVSRSEFTEDHIELLLNKCQVVTFTLTDVSEAFQFFDSQNARGRDLEPHDLLKAFHLREFSEVENHLKAQSVSHWEDLKTKALADLFGKYLYRIRQWTRGNSARYFSKDDVPLFKGVSLDKVEQYPYIKAMRMAHHFVDDYNQQYQRKVDGHKMDFPFHLDQILINGRRFFEMATHYDTQINQVVKAEHGDAKTLFHGDSGSQKLTDQAHKILTKLNDYPNKRRTGDQYVRSMFDCLLVYYIDKFGYVEISRAIEKIFIWAYRLRITQQVVQLASMDNYVLNNNWFVRLKESTQSTDFLNLPLALMSDTDNQNNKRAGNAAKDDLVILFKGMNYYE</sequence>
<dbReference type="Proteomes" id="UP000679722">
    <property type="component" value="Unassembled WGS sequence"/>
</dbReference>
<evidence type="ECO:0000313" key="3">
    <source>
        <dbReference type="EMBL" id="MBR7890131.1"/>
    </source>
</evidence>
<feature type="domain" description="GmrSD restriction endonucleases N-terminal" evidence="1">
    <location>
        <begin position="12"/>
        <end position="208"/>
    </location>
</feature>
<comment type="caution">
    <text evidence="3">The sequence shown here is derived from an EMBL/GenBank/DDBJ whole genome shotgun (WGS) entry which is preliminary data.</text>
</comment>
<dbReference type="Pfam" id="PF25202">
    <property type="entry name" value="DUF7834"/>
    <property type="match status" value="1"/>
</dbReference>
<dbReference type="InterPro" id="IPR004919">
    <property type="entry name" value="GmrSD_N"/>
</dbReference>
<reference evidence="3 4" key="1">
    <citation type="submission" date="2021-04" db="EMBL/GenBank/DDBJ databases">
        <authorList>
            <person name="Sun C."/>
        </authorList>
    </citation>
    <scope>NUCLEOTIDE SEQUENCE [LARGE SCALE GENOMIC DNA]</scope>
    <source>
        <strain evidence="3 4">A79</strain>
    </source>
</reference>